<organism evidence="2 3">
    <name type="scientific">Chthoniobacter flavus Ellin428</name>
    <dbReference type="NCBI Taxonomy" id="497964"/>
    <lineage>
        <taxon>Bacteria</taxon>
        <taxon>Pseudomonadati</taxon>
        <taxon>Verrucomicrobiota</taxon>
        <taxon>Spartobacteria</taxon>
        <taxon>Chthoniobacterales</taxon>
        <taxon>Chthoniobacteraceae</taxon>
        <taxon>Chthoniobacter</taxon>
    </lineage>
</organism>
<protein>
    <submittedName>
        <fullName evidence="2">Uncharacterized protein</fullName>
    </submittedName>
</protein>
<evidence type="ECO:0000256" key="1">
    <source>
        <dbReference type="SAM" id="MobiDB-lite"/>
    </source>
</evidence>
<feature type="region of interest" description="Disordered" evidence="1">
    <location>
        <begin position="1"/>
        <end position="111"/>
    </location>
</feature>
<dbReference type="RefSeq" id="WP_006982487.1">
    <property type="nucleotide sequence ID" value="NZ_ABVL01000021.1"/>
</dbReference>
<dbReference type="STRING" id="497964.CfE428DRAFT_5166"/>
<evidence type="ECO:0000313" key="2">
    <source>
        <dbReference type="EMBL" id="EDY17319.1"/>
    </source>
</evidence>
<keyword evidence="3" id="KW-1185">Reference proteome</keyword>
<evidence type="ECO:0000313" key="3">
    <source>
        <dbReference type="Proteomes" id="UP000005824"/>
    </source>
</evidence>
<feature type="compositionally biased region" description="Basic and acidic residues" evidence="1">
    <location>
        <begin position="73"/>
        <end position="91"/>
    </location>
</feature>
<dbReference type="AlphaFoldDB" id="B4D8C6"/>
<feature type="compositionally biased region" description="Basic and acidic residues" evidence="1">
    <location>
        <begin position="18"/>
        <end position="30"/>
    </location>
</feature>
<accession>B4D8C6</accession>
<name>B4D8C6_9BACT</name>
<proteinExistence type="predicted"/>
<sequence length="124" mass="13927">MAVEPVHGQPLQAIQQWRRAEDQADDDNAKGRGLGGTAPQHRAEQGQIAEQENECAYRAVGRHDLPQRNPTQRHRDDGEGKLRREHEERATEPAGGFSQEDGQRTKPRHAQQAERLLLLLLGNS</sequence>
<dbReference type="InParanoid" id="B4D8C6"/>
<dbReference type="Proteomes" id="UP000005824">
    <property type="component" value="Unassembled WGS sequence"/>
</dbReference>
<gene>
    <name evidence="2" type="ORF">CfE428DRAFT_5166</name>
</gene>
<comment type="caution">
    <text evidence="2">The sequence shown here is derived from an EMBL/GenBank/DDBJ whole genome shotgun (WGS) entry which is preliminary data.</text>
</comment>
<reference evidence="2 3" key="1">
    <citation type="journal article" date="2011" name="J. Bacteriol.">
        <title>Genome sequence of Chthoniobacter flavus Ellin428, an aerobic heterotrophic soil bacterium.</title>
        <authorList>
            <person name="Kant R."/>
            <person name="van Passel M.W."/>
            <person name="Palva A."/>
            <person name="Lucas S."/>
            <person name="Lapidus A."/>
            <person name="Glavina Del Rio T."/>
            <person name="Dalin E."/>
            <person name="Tice H."/>
            <person name="Bruce D."/>
            <person name="Goodwin L."/>
            <person name="Pitluck S."/>
            <person name="Larimer F.W."/>
            <person name="Land M.L."/>
            <person name="Hauser L."/>
            <person name="Sangwan P."/>
            <person name="de Vos W.M."/>
            <person name="Janssen P.H."/>
            <person name="Smidt H."/>
        </authorList>
    </citation>
    <scope>NUCLEOTIDE SEQUENCE [LARGE SCALE GENOMIC DNA]</scope>
    <source>
        <strain evidence="2 3">Ellin428</strain>
    </source>
</reference>
<dbReference type="EMBL" id="ABVL01000021">
    <property type="protein sequence ID" value="EDY17319.1"/>
    <property type="molecule type" value="Genomic_DNA"/>
</dbReference>